<feature type="transmembrane region" description="Helical" evidence="7">
    <location>
        <begin position="20"/>
        <end position="39"/>
    </location>
</feature>
<protein>
    <recommendedName>
        <fullName evidence="2">histidine kinase</fullName>
        <ecNumber evidence="2">2.7.13.3</ecNumber>
    </recommendedName>
</protein>
<dbReference type="GO" id="GO:0000155">
    <property type="term" value="F:phosphorelay sensor kinase activity"/>
    <property type="evidence" value="ECO:0007669"/>
    <property type="project" value="TreeGrafter"/>
</dbReference>
<dbReference type="SMART" id="SM00387">
    <property type="entry name" value="HATPase_c"/>
    <property type="match status" value="1"/>
</dbReference>
<dbReference type="InterPro" id="IPR004358">
    <property type="entry name" value="Sig_transdc_His_kin-like_C"/>
</dbReference>
<feature type="transmembrane region" description="Helical" evidence="7">
    <location>
        <begin position="45"/>
        <end position="64"/>
    </location>
</feature>
<keyword evidence="5 9" id="KW-0418">Kinase</keyword>
<dbReference type="InterPro" id="IPR036890">
    <property type="entry name" value="HATPase_C_sf"/>
</dbReference>
<dbReference type="PANTHER" id="PTHR44936">
    <property type="entry name" value="SENSOR PROTEIN CREC"/>
    <property type="match status" value="1"/>
</dbReference>
<evidence type="ECO:0000256" key="5">
    <source>
        <dbReference type="ARBA" id="ARBA00022777"/>
    </source>
</evidence>
<keyword evidence="6" id="KW-0067">ATP-binding</keyword>
<dbReference type="PROSITE" id="PS50109">
    <property type="entry name" value="HIS_KIN"/>
    <property type="match status" value="1"/>
</dbReference>
<evidence type="ECO:0000256" key="1">
    <source>
        <dbReference type="ARBA" id="ARBA00000085"/>
    </source>
</evidence>
<dbReference type="EMBL" id="AATS01000006">
    <property type="protein sequence ID" value="EAU54744.1"/>
    <property type="molecule type" value="Genomic_DNA"/>
</dbReference>
<organism evidence="9 10">
    <name type="scientific">Mariprofundus ferrooxydans PV-1</name>
    <dbReference type="NCBI Taxonomy" id="314345"/>
    <lineage>
        <taxon>Bacteria</taxon>
        <taxon>Pseudomonadati</taxon>
        <taxon>Pseudomonadota</taxon>
        <taxon>Candidatius Mariprofundia</taxon>
        <taxon>Mariprofundales</taxon>
        <taxon>Mariprofundaceae</taxon>
        <taxon>Mariprofundus</taxon>
    </lineage>
</organism>
<keyword evidence="4" id="KW-0547">Nucleotide-binding</keyword>
<comment type="catalytic activity">
    <reaction evidence="1">
        <text>ATP + protein L-histidine = ADP + protein N-phospho-L-histidine.</text>
        <dbReference type="EC" id="2.7.13.3"/>
    </reaction>
</comment>
<dbReference type="Gene3D" id="3.30.565.10">
    <property type="entry name" value="Histidine kinase-like ATPase, C-terminal domain"/>
    <property type="match status" value="1"/>
</dbReference>
<feature type="domain" description="Histidine kinase" evidence="8">
    <location>
        <begin position="211"/>
        <end position="417"/>
    </location>
</feature>
<keyword evidence="10" id="KW-1185">Reference proteome</keyword>
<evidence type="ECO:0000256" key="3">
    <source>
        <dbReference type="ARBA" id="ARBA00022679"/>
    </source>
</evidence>
<evidence type="ECO:0000259" key="8">
    <source>
        <dbReference type="PROSITE" id="PS50109"/>
    </source>
</evidence>
<keyword evidence="7" id="KW-0812">Transmembrane</keyword>
<dbReference type="Gene3D" id="1.10.287.130">
    <property type="match status" value="1"/>
</dbReference>
<keyword evidence="3" id="KW-0808">Transferase</keyword>
<gene>
    <name evidence="9" type="ORF">SPV1_14209</name>
</gene>
<feature type="transmembrane region" description="Helical" evidence="7">
    <location>
        <begin position="153"/>
        <end position="175"/>
    </location>
</feature>
<evidence type="ECO:0000256" key="7">
    <source>
        <dbReference type="SAM" id="Phobius"/>
    </source>
</evidence>
<evidence type="ECO:0000313" key="10">
    <source>
        <dbReference type="Proteomes" id="UP000005297"/>
    </source>
</evidence>
<dbReference type="GO" id="GO:0005524">
    <property type="term" value="F:ATP binding"/>
    <property type="evidence" value="ECO:0007669"/>
    <property type="project" value="UniProtKB-KW"/>
</dbReference>
<dbReference type="eggNOG" id="COG4191">
    <property type="taxonomic scope" value="Bacteria"/>
</dbReference>
<dbReference type="Proteomes" id="UP000005297">
    <property type="component" value="Unassembled WGS sequence"/>
</dbReference>
<dbReference type="EC" id="2.7.13.3" evidence="2"/>
<accession>Q0EZG0</accession>
<evidence type="ECO:0000256" key="2">
    <source>
        <dbReference type="ARBA" id="ARBA00012438"/>
    </source>
</evidence>
<dbReference type="STRING" id="314344.AL013_11660"/>
<name>Q0EZG0_9PROT</name>
<dbReference type="PRINTS" id="PR00344">
    <property type="entry name" value="BCTRLSENSOR"/>
</dbReference>
<dbReference type="OrthoDB" id="9785252at2"/>
<dbReference type="InterPro" id="IPR003594">
    <property type="entry name" value="HATPase_dom"/>
</dbReference>
<comment type="caution">
    <text evidence="9">The sequence shown here is derived from an EMBL/GenBank/DDBJ whole genome shotgun (WGS) entry which is preliminary data.</text>
</comment>
<dbReference type="AlphaFoldDB" id="Q0EZG0"/>
<proteinExistence type="predicted"/>
<dbReference type="GO" id="GO:0005886">
    <property type="term" value="C:plasma membrane"/>
    <property type="evidence" value="ECO:0007669"/>
    <property type="project" value="TreeGrafter"/>
</dbReference>
<feature type="transmembrane region" description="Helical" evidence="7">
    <location>
        <begin position="122"/>
        <end position="141"/>
    </location>
</feature>
<dbReference type="InParanoid" id="Q0EZG0"/>
<evidence type="ECO:0000256" key="4">
    <source>
        <dbReference type="ARBA" id="ARBA00022741"/>
    </source>
</evidence>
<dbReference type="PANTHER" id="PTHR44936:SF10">
    <property type="entry name" value="SENSOR PROTEIN RSTB"/>
    <property type="match status" value="1"/>
</dbReference>
<dbReference type="HOGENOM" id="CLU_046130_1_1_0"/>
<dbReference type="InterPro" id="IPR050980">
    <property type="entry name" value="2C_sensor_his_kinase"/>
</dbReference>
<dbReference type="InterPro" id="IPR005467">
    <property type="entry name" value="His_kinase_dom"/>
</dbReference>
<keyword evidence="7" id="KW-1133">Transmembrane helix</keyword>
<sequence length="418" mass="45704">MTGARVLPRNMGRLLLMRTVLIFCQLMLVLASLLYNGITLPLPEMMVVITLYIAVNVLSLVFLLRNRGLSERVYFGQLLADVLFLTVLLYFSGGYTNPFISLYLLPLIVVSTTLGRQQALMMAALILACYTLLVFNYWPLFSMGMASVQTSGFHLHLLGMWFSFALSVGLIVFFIMRMTRSIRERDIRLSEMREKAERDSHVLALGAMAAGAAHELGTPLSTVAIVVHELECDFAGETAITGQTAILKAELARCKQVLSQLSFTAGHLRAEGGRRLGFDAYIKDVATQWKLLRPQVELRLSASSVNDSSPQLVADITLTQALFNLLNNAADASGQSIELGYGWDADSLWLEVRDDGPGFSQSVLENTGQPEVSTKSDGRGLGLFLSRAVVDRLGGQLQLSNAGGGGACARITLPRSEF</sequence>
<evidence type="ECO:0000313" key="9">
    <source>
        <dbReference type="EMBL" id="EAU54744.1"/>
    </source>
</evidence>
<reference evidence="9 10" key="1">
    <citation type="submission" date="2006-09" db="EMBL/GenBank/DDBJ databases">
        <authorList>
            <person name="Emerson D."/>
            <person name="Ferriera S."/>
            <person name="Johnson J."/>
            <person name="Kravitz S."/>
            <person name="Halpern A."/>
            <person name="Remington K."/>
            <person name="Beeson K."/>
            <person name="Tran B."/>
            <person name="Rogers Y.-H."/>
            <person name="Friedman R."/>
            <person name="Venter J.C."/>
        </authorList>
    </citation>
    <scope>NUCLEOTIDE SEQUENCE [LARGE SCALE GENOMIC DNA]</scope>
    <source>
        <strain evidence="9 10">PV-1</strain>
    </source>
</reference>
<evidence type="ECO:0000256" key="6">
    <source>
        <dbReference type="ARBA" id="ARBA00022840"/>
    </source>
</evidence>
<dbReference type="SUPFAM" id="SSF55874">
    <property type="entry name" value="ATPase domain of HSP90 chaperone/DNA topoisomerase II/histidine kinase"/>
    <property type="match status" value="1"/>
</dbReference>
<keyword evidence="7" id="KW-0472">Membrane</keyword>
<dbReference type="Pfam" id="PF02518">
    <property type="entry name" value="HATPase_c"/>
    <property type="match status" value="1"/>
</dbReference>